<dbReference type="EMBL" id="ML179665">
    <property type="protein sequence ID" value="THU83406.1"/>
    <property type="molecule type" value="Genomic_DNA"/>
</dbReference>
<proteinExistence type="predicted"/>
<protein>
    <submittedName>
        <fullName evidence="1">Uncharacterized protein</fullName>
    </submittedName>
</protein>
<gene>
    <name evidence="1" type="ORF">K435DRAFT_807548</name>
</gene>
<evidence type="ECO:0000313" key="2">
    <source>
        <dbReference type="Proteomes" id="UP000297245"/>
    </source>
</evidence>
<evidence type="ECO:0000313" key="1">
    <source>
        <dbReference type="EMBL" id="THU83406.1"/>
    </source>
</evidence>
<accession>A0A4S8L4C3</accession>
<dbReference type="AlphaFoldDB" id="A0A4S8L4C3"/>
<keyword evidence="2" id="KW-1185">Reference proteome</keyword>
<reference evidence="1 2" key="1">
    <citation type="journal article" date="2019" name="Nat. Ecol. Evol.">
        <title>Megaphylogeny resolves global patterns of mushroom evolution.</title>
        <authorList>
            <person name="Varga T."/>
            <person name="Krizsan K."/>
            <person name="Foldi C."/>
            <person name="Dima B."/>
            <person name="Sanchez-Garcia M."/>
            <person name="Sanchez-Ramirez S."/>
            <person name="Szollosi G.J."/>
            <person name="Szarkandi J.G."/>
            <person name="Papp V."/>
            <person name="Albert L."/>
            <person name="Andreopoulos W."/>
            <person name="Angelini C."/>
            <person name="Antonin V."/>
            <person name="Barry K.W."/>
            <person name="Bougher N.L."/>
            <person name="Buchanan P."/>
            <person name="Buyck B."/>
            <person name="Bense V."/>
            <person name="Catcheside P."/>
            <person name="Chovatia M."/>
            <person name="Cooper J."/>
            <person name="Damon W."/>
            <person name="Desjardin D."/>
            <person name="Finy P."/>
            <person name="Geml J."/>
            <person name="Haridas S."/>
            <person name="Hughes K."/>
            <person name="Justo A."/>
            <person name="Karasinski D."/>
            <person name="Kautmanova I."/>
            <person name="Kiss B."/>
            <person name="Kocsube S."/>
            <person name="Kotiranta H."/>
            <person name="LaButti K.M."/>
            <person name="Lechner B.E."/>
            <person name="Liimatainen K."/>
            <person name="Lipzen A."/>
            <person name="Lukacs Z."/>
            <person name="Mihaltcheva S."/>
            <person name="Morgado L.N."/>
            <person name="Niskanen T."/>
            <person name="Noordeloos M.E."/>
            <person name="Ohm R.A."/>
            <person name="Ortiz-Santana B."/>
            <person name="Ovrebo C."/>
            <person name="Racz N."/>
            <person name="Riley R."/>
            <person name="Savchenko A."/>
            <person name="Shiryaev A."/>
            <person name="Soop K."/>
            <person name="Spirin V."/>
            <person name="Szebenyi C."/>
            <person name="Tomsovsky M."/>
            <person name="Tulloss R.E."/>
            <person name="Uehling J."/>
            <person name="Grigoriev I.V."/>
            <person name="Vagvolgyi C."/>
            <person name="Papp T."/>
            <person name="Martin F.M."/>
            <person name="Miettinen O."/>
            <person name="Hibbett D.S."/>
            <person name="Nagy L.G."/>
        </authorList>
    </citation>
    <scope>NUCLEOTIDE SEQUENCE [LARGE SCALE GENOMIC DNA]</scope>
    <source>
        <strain evidence="1 2">CBS 962.96</strain>
    </source>
</reference>
<sequence length="244" mass="27417">MVHNLALEGDTYSKPILSDSPDQELSGDTQTLGIQEEELSYRNPTRLLELMYLPSSQSDFDTLRMIAVPAMHFETPILLVADFKSKIFLSNHGFYTRYGTFHKGILISPMSYSGGKSGIFNAVQRYEVNSQGQPVTSDKDNVGLYMIGTILLLLYNPDSISLSELRDCVEIPDTIPVIRGSMLEQISTVISKAELQNQTQLLRRSKHVAGQNNENQSLKTRYDEETLQWNSLGKSKWAYAPSSQ</sequence>
<dbReference type="Proteomes" id="UP000297245">
    <property type="component" value="Unassembled WGS sequence"/>
</dbReference>
<organism evidence="1 2">
    <name type="scientific">Dendrothele bispora (strain CBS 962.96)</name>
    <dbReference type="NCBI Taxonomy" id="1314807"/>
    <lineage>
        <taxon>Eukaryota</taxon>
        <taxon>Fungi</taxon>
        <taxon>Dikarya</taxon>
        <taxon>Basidiomycota</taxon>
        <taxon>Agaricomycotina</taxon>
        <taxon>Agaricomycetes</taxon>
        <taxon>Agaricomycetidae</taxon>
        <taxon>Agaricales</taxon>
        <taxon>Agaricales incertae sedis</taxon>
        <taxon>Dendrothele</taxon>
    </lineage>
</organism>
<name>A0A4S8L4C3_DENBC</name>